<evidence type="ECO:0000259" key="10">
    <source>
        <dbReference type="PROSITE" id="PS50893"/>
    </source>
</evidence>
<dbReference type="PANTHER" id="PTHR42781:SF4">
    <property type="entry name" value="SPERMIDINE_PUTRESCINE IMPORT ATP-BINDING PROTEIN POTA"/>
    <property type="match status" value="1"/>
</dbReference>
<evidence type="ECO:0000256" key="9">
    <source>
        <dbReference type="ARBA" id="ARBA00023136"/>
    </source>
</evidence>
<dbReference type="InterPro" id="IPR003439">
    <property type="entry name" value="ABC_transporter-like_ATP-bd"/>
</dbReference>
<keyword evidence="6" id="KW-0067">ATP-binding</keyword>
<dbReference type="GO" id="GO:0015408">
    <property type="term" value="F:ABC-type ferric iron transporter activity"/>
    <property type="evidence" value="ECO:0007669"/>
    <property type="project" value="InterPro"/>
</dbReference>
<dbReference type="Proteomes" id="UP000192872">
    <property type="component" value="Unassembled WGS sequence"/>
</dbReference>
<evidence type="ECO:0000256" key="6">
    <source>
        <dbReference type="ARBA" id="ARBA00022840"/>
    </source>
</evidence>
<comment type="caution">
    <text evidence="11">The sequence shown here is derived from an EMBL/GenBank/DDBJ whole genome shotgun (WGS) entry which is preliminary data.</text>
</comment>
<dbReference type="Gene3D" id="3.40.50.300">
    <property type="entry name" value="P-loop containing nucleotide triphosphate hydrolases"/>
    <property type="match status" value="1"/>
</dbReference>
<dbReference type="EMBL" id="LWDL01000008">
    <property type="protein sequence ID" value="OQW53578.1"/>
    <property type="molecule type" value="Genomic_DNA"/>
</dbReference>
<dbReference type="PANTHER" id="PTHR42781">
    <property type="entry name" value="SPERMIDINE/PUTRESCINE IMPORT ATP-BINDING PROTEIN POTA"/>
    <property type="match status" value="1"/>
</dbReference>
<protein>
    <submittedName>
        <fullName evidence="11">Sugar ABC transporter</fullName>
    </submittedName>
</protein>
<keyword evidence="4" id="KW-0410">Iron transport</keyword>
<evidence type="ECO:0000256" key="1">
    <source>
        <dbReference type="ARBA" id="ARBA00005417"/>
    </source>
</evidence>
<keyword evidence="3" id="KW-1003">Cell membrane</keyword>
<dbReference type="InterPro" id="IPR027417">
    <property type="entry name" value="P-loop_NTPase"/>
</dbReference>
<keyword evidence="2" id="KW-0813">Transport</keyword>
<dbReference type="InterPro" id="IPR017871">
    <property type="entry name" value="ABC_transporter-like_CS"/>
</dbReference>
<comment type="similarity">
    <text evidence="1">Belongs to the ABC transporter superfamily.</text>
</comment>
<dbReference type="Gene3D" id="2.40.50.450">
    <property type="match status" value="1"/>
</dbReference>
<dbReference type="GO" id="GO:0016887">
    <property type="term" value="F:ATP hydrolysis activity"/>
    <property type="evidence" value="ECO:0007669"/>
    <property type="project" value="InterPro"/>
</dbReference>
<keyword evidence="5" id="KW-0547">Nucleotide-binding</keyword>
<keyword evidence="8" id="KW-0406">Ion transport</keyword>
<evidence type="ECO:0000256" key="7">
    <source>
        <dbReference type="ARBA" id="ARBA00023004"/>
    </source>
</evidence>
<sequence length="348" mass="36638">MSDLRIRGAVKRYGPVVAVGGVDLDVRAGSRTAIVGTSGSGKTTLLRLIAGFEAPDEGEIHFGEACLSQGSRFVPAYKREIGIVAQDGALFPHLDVAANIRFGLGRRADGDIHVQRLLAAVELSPTIATRRPDELSGGQQQRVALARALARQPKLMLLDEPFSALDSGLRQSVRDSLCHTLDSAGIASILVTHDQVEALSFADQVAVMRGGIFAQTGTPLDLYLRPGSVETALFLGKAILLTATAGPGYVDCVLGRIPASTRGKTGAVDIMLRPEQVLVHTRPTSPVGRDTRSIAASVTNVRFEGPDCTVGVAIADAAMELTLKLPSFGAPEVGRVLHLVVGGEAHVF</sequence>
<keyword evidence="7" id="KW-0408">Iron</keyword>
<keyword evidence="9" id="KW-0472">Membrane</keyword>
<evidence type="ECO:0000256" key="8">
    <source>
        <dbReference type="ARBA" id="ARBA00023065"/>
    </source>
</evidence>
<dbReference type="GO" id="GO:0016020">
    <property type="term" value="C:membrane"/>
    <property type="evidence" value="ECO:0007669"/>
    <property type="project" value="InterPro"/>
</dbReference>
<dbReference type="SMART" id="SM00382">
    <property type="entry name" value="AAA"/>
    <property type="match status" value="1"/>
</dbReference>
<evidence type="ECO:0000256" key="4">
    <source>
        <dbReference type="ARBA" id="ARBA00022496"/>
    </source>
</evidence>
<dbReference type="STRING" id="1827387.A4S15_04835"/>
<dbReference type="RefSeq" id="WP_376802677.1">
    <property type="nucleotide sequence ID" value="NZ_DBNB01000014.1"/>
</dbReference>
<dbReference type="CDD" id="cd03259">
    <property type="entry name" value="ABC_Carb_Solutes_like"/>
    <property type="match status" value="1"/>
</dbReference>
<dbReference type="AlphaFoldDB" id="A0A1W9I1F3"/>
<accession>A0A1W9I1F3</accession>
<proteinExistence type="inferred from homology"/>
<dbReference type="Pfam" id="PF00005">
    <property type="entry name" value="ABC_tran"/>
    <property type="match status" value="1"/>
</dbReference>
<gene>
    <name evidence="11" type="ORF">A4S15_04835</name>
</gene>
<dbReference type="InterPro" id="IPR015853">
    <property type="entry name" value="ABC_transpr_FbpC"/>
</dbReference>
<evidence type="ECO:0000313" key="12">
    <source>
        <dbReference type="Proteomes" id="UP000192872"/>
    </source>
</evidence>
<organism evidence="11 12">
    <name type="scientific">Candidatus Raskinella chloraquaticus</name>
    <dbReference type="NCBI Taxonomy" id="1951219"/>
    <lineage>
        <taxon>Bacteria</taxon>
        <taxon>Pseudomonadati</taxon>
        <taxon>Pseudomonadota</taxon>
        <taxon>Alphaproteobacteria</taxon>
        <taxon>Hyphomicrobiales</taxon>
        <taxon>Phreatobacteraceae</taxon>
        <taxon>Candidatus Raskinella</taxon>
    </lineage>
</organism>
<feature type="domain" description="ABC transporter" evidence="10">
    <location>
        <begin position="4"/>
        <end position="235"/>
    </location>
</feature>
<name>A0A1W9I1F3_9HYPH</name>
<dbReference type="SUPFAM" id="SSF52540">
    <property type="entry name" value="P-loop containing nucleoside triphosphate hydrolases"/>
    <property type="match status" value="1"/>
</dbReference>
<reference evidence="11 12" key="1">
    <citation type="journal article" date="2017" name="Water Res.">
        <title>Comammox in drinking water systems.</title>
        <authorList>
            <person name="Wang Y."/>
            <person name="Ma L."/>
            <person name="Mao Y."/>
            <person name="Jiang X."/>
            <person name="Xia Y."/>
            <person name="Yu K."/>
            <person name="Li B."/>
            <person name="Zhang T."/>
        </authorList>
    </citation>
    <scope>NUCLEOTIDE SEQUENCE [LARGE SCALE GENOMIC DNA]</scope>
    <source>
        <strain evidence="11">SG_bin8</strain>
    </source>
</reference>
<evidence type="ECO:0000256" key="3">
    <source>
        <dbReference type="ARBA" id="ARBA00022475"/>
    </source>
</evidence>
<dbReference type="InterPro" id="IPR050093">
    <property type="entry name" value="ABC_SmlMolc_Importer"/>
</dbReference>
<dbReference type="InterPro" id="IPR003593">
    <property type="entry name" value="AAA+_ATPase"/>
</dbReference>
<dbReference type="PROSITE" id="PS50893">
    <property type="entry name" value="ABC_TRANSPORTER_2"/>
    <property type="match status" value="1"/>
</dbReference>
<dbReference type="PROSITE" id="PS00211">
    <property type="entry name" value="ABC_TRANSPORTER_1"/>
    <property type="match status" value="1"/>
</dbReference>
<evidence type="ECO:0000256" key="2">
    <source>
        <dbReference type="ARBA" id="ARBA00022448"/>
    </source>
</evidence>
<evidence type="ECO:0000256" key="5">
    <source>
        <dbReference type="ARBA" id="ARBA00022741"/>
    </source>
</evidence>
<evidence type="ECO:0000313" key="11">
    <source>
        <dbReference type="EMBL" id="OQW53578.1"/>
    </source>
</evidence>
<dbReference type="GO" id="GO:0005524">
    <property type="term" value="F:ATP binding"/>
    <property type="evidence" value="ECO:0007669"/>
    <property type="project" value="UniProtKB-KW"/>
</dbReference>